<dbReference type="AlphaFoldDB" id="A0R7S2"/>
<keyword evidence="1" id="KW-0614">Plasmid</keyword>
<geneLocation type="plasmid" evidence="1 2">
    <name>pPRO1</name>
</geneLocation>
<evidence type="ECO:0000313" key="1">
    <source>
        <dbReference type="EMBL" id="ABL01380.1"/>
    </source>
</evidence>
<dbReference type="Proteomes" id="UP000006732">
    <property type="component" value="Plasmid pPRO1"/>
</dbReference>
<organism evidence="1 2">
    <name type="scientific">Pelobacter propionicus (strain DSM 2379 / NBRC 103807 / OttBd1)</name>
    <dbReference type="NCBI Taxonomy" id="338966"/>
    <lineage>
        <taxon>Bacteria</taxon>
        <taxon>Pseudomonadati</taxon>
        <taxon>Thermodesulfobacteriota</taxon>
        <taxon>Desulfuromonadia</taxon>
        <taxon>Desulfuromonadales</taxon>
        <taxon>Desulfuromonadaceae</taxon>
        <taxon>Pelobacter</taxon>
    </lineage>
</organism>
<protein>
    <submittedName>
        <fullName evidence="1">Uncharacterized protein</fullName>
    </submittedName>
</protein>
<sequence length="222" mass="25439">MRHMAADFGIKGRTEEARQKYCDLIFEAYKSGLSIMEIARVTGSTKADYFYTVLRREGIFPPMSRGRSRKNNLPEQVADVFITKQFSFYMWCHVWGFDPVVVTDALQASAPPPGDEMADQIHRAFRRDFPDQYEKIFPISAITNQPIIRLKTGLLQPETKQVVSIAWSNTGQHFVASIYGEDDVEGIGRTRGEALKDMERVWWIHKGIIRLSDAIDRIMSDT</sequence>
<evidence type="ECO:0000313" key="2">
    <source>
        <dbReference type="Proteomes" id="UP000006732"/>
    </source>
</evidence>
<proteinExistence type="predicted"/>
<keyword evidence="2" id="KW-1185">Reference proteome</keyword>
<gene>
    <name evidence="1" type="ordered locus">Ppro_3792</name>
</gene>
<dbReference type="EMBL" id="CP000483">
    <property type="protein sequence ID" value="ABL01380.1"/>
    <property type="molecule type" value="Genomic_DNA"/>
</dbReference>
<dbReference type="HOGENOM" id="CLU_1376425_0_0_7"/>
<name>A0R7S2_PELPD</name>
<accession>A0R7S2</accession>
<dbReference type="KEGG" id="ppd:Ppro_3792"/>
<reference evidence="1 2" key="1">
    <citation type="submission" date="2006-10" db="EMBL/GenBank/DDBJ databases">
        <title>Complete sequence of plasmid pPRO1 of Pelobacter propionicus DSM 2379.</title>
        <authorList>
            <consortium name="US DOE Joint Genome Institute"/>
            <person name="Copeland A."/>
            <person name="Lucas S."/>
            <person name="Lapidus A."/>
            <person name="Barry K."/>
            <person name="Detter J.C."/>
            <person name="Glavina del Rio T."/>
            <person name="Hammon N."/>
            <person name="Israni S."/>
            <person name="Dalin E."/>
            <person name="Tice H."/>
            <person name="Pitluck S."/>
            <person name="Saunders E."/>
            <person name="Brettin T."/>
            <person name="Bruce D."/>
            <person name="Han C."/>
            <person name="Tapia R."/>
            <person name="Schmutz J."/>
            <person name="Larimer F."/>
            <person name="Land M."/>
            <person name="Hauser L."/>
            <person name="Kyrpides N."/>
            <person name="Kim E."/>
            <person name="Lovley D."/>
            <person name="Richardson P."/>
        </authorList>
    </citation>
    <scope>NUCLEOTIDE SEQUENCE [LARGE SCALE GENOMIC DNA]</scope>
    <source>
        <strain evidence="2">DSM 2379 / NBRC 103807 / OttBd1</strain>
        <plasmid evidence="2">Plasmid pPRO1</plasmid>
    </source>
</reference>